<dbReference type="Pfam" id="PF00011">
    <property type="entry name" value="HSP20"/>
    <property type="match status" value="1"/>
</dbReference>
<reference evidence="4 5" key="1">
    <citation type="submission" date="2017-11" db="EMBL/GenBank/DDBJ databases">
        <title>Evolution of Phototrophy in the Chloroflexi Phylum Driven by Horizontal Gene Transfer.</title>
        <authorList>
            <person name="Ward L.M."/>
            <person name="Hemp J."/>
            <person name="Shih P.M."/>
            <person name="Mcglynn S.E."/>
            <person name="Fischer W."/>
        </authorList>
    </citation>
    <scope>NUCLEOTIDE SEQUENCE [LARGE SCALE GENOMIC DNA]</scope>
    <source>
        <strain evidence="4">JP3_13</strain>
    </source>
</reference>
<dbReference type="SUPFAM" id="SSF49764">
    <property type="entry name" value="HSP20-like chaperones"/>
    <property type="match status" value="1"/>
</dbReference>
<dbReference type="Proteomes" id="UP000229681">
    <property type="component" value="Unassembled WGS sequence"/>
</dbReference>
<name>A0A2M8PB83_9CHLR</name>
<feature type="domain" description="SHSP" evidence="3">
    <location>
        <begin position="32"/>
        <end position="147"/>
    </location>
</feature>
<dbReference type="EMBL" id="PGTM01000265">
    <property type="protein sequence ID" value="PJF34818.1"/>
    <property type="molecule type" value="Genomic_DNA"/>
</dbReference>
<dbReference type="CDD" id="cd06464">
    <property type="entry name" value="ACD_sHsps-like"/>
    <property type="match status" value="1"/>
</dbReference>
<dbReference type="AlphaFoldDB" id="A0A2M8PB83"/>
<dbReference type="InterPro" id="IPR031107">
    <property type="entry name" value="Small_HSP"/>
</dbReference>
<comment type="caution">
    <text evidence="4">The sequence shown here is derived from an EMBL/GenBank/DDBJ whole genome shotgun (WGS) entry which is preliminary data.</text>
</comment>
<organism evidence="4 5">
    <name type="scientific">Candidatus Thermofonsia Clade 1 bacterium</name>
    <dbReference type="NCBI Taxonomy" id="2364210"/>
    <lineage>
        <taxon>Bacteria</taxon>
        <taxon>Bacillati</taxon>
        <taxon>Chloroflexota</taxon>
        <taxon>Candidatus Thermofontia</taxon>
        <taxon>Candidatus Thermofonsia Clade 1</taxon>
    </lineage>
</organism>
<dbReference type="Gene3D" id="2.60.40.790">
    <property type="match status" value="1"/>
</dbReference>
<accession>A0A2M8PB83</accession>
<protein>
    <recommendedName>
        <fullName evidence="3">SHSP domain-containing protein</fullName>
    </recommendedName>
</protein>
<dbReference type="InterPro" id="IPR008978">
    <property type="entry name" value="HSP20-like_chaperone"/>
</dbReference>
<gene>
    <name evidence="4" type="ORF">CUN49_13740</name>
</gene>
<dbReference type="InterPro" id="IPR002068">
    <property type="entry name" value="A-crystallin/Hsp20_dom"/>
</dbReference>
<evidence type="ECO:0000256" key="1">
    <source>
        <dbReference type="PROSITE-ProRule" id="PRU00285"/>
    </source>
</evidence>
<evidence type="ECO:0000313" key="5">
    <source>
        <dbReference type="Proteomes" id="UP000229681"/>
    </source>
</evidence>
<proteinExistence type="inferred from homology"/>
<evidence type="ECO:0000313" key="4">
    <source>
        <dbReference type="EMBL" id="PJF34818.1"/>
    </source>
</evidence>
<evidence type="ECO:0000259" key="3">
    <source>
        <dbReference type="PROSITE" id="PS01031"/>
    </source>
</evidence>
<comment type="similarity">
    <text evidence="1 2">Belongs to the small heat shock protein (HSP20) family.</text>
</comment>
<sequence>MTEQSSGQFDLFKGLNSLRETVSRTIEDSISALSGVQLLPLDIYETETHIVVVAGPLSGIQPEAIDVTVTGDTLSIKGETKPDLDVPEEQFLRRERRFGAFARNIKLTQPVHADRADAEFKDGLLKIMLPKVESPDPKVINIRSVEL</sequence>
<evidence type="ECO:0000256" key="2">
    <source>
        <dbReference type="RuleBase" id="RU003616"/>
    </source>
</evidence>
<dbReference type="PROSITE" id="PS01031">
    <property type="entry name" value="SHSP"/>
    <property type="match status" value="1"/>
</dbReference>
<dbReference type="PANTHER" id="PTHR11527">
    <property type="entry name" value="HEAT-SHOCK PROTEIN 20 FAMILY MEMBER"/>
    <property type="match status" value="1"/>
</dbReference>